<reference evidence="2 3" key="1">
    <citation type="journal article" date="2021" name="BMC Genomics">
        <title>Datura genome reveals duplications of psychoactive alkaloid biosynthetic genes and high mutation rate following tissue culture.</title>
        <authorList>
            <person name="Rajewski A."/>
            <person name="Carter-House D."/>
            <person name="Stajich J."/>
            <person name="Litt A."/>
        </authorList>
    </citation>
    <scope>NUCLEOTIDE SEQUENCE [LARGE SCALE GENOMIC DNA]</scope>
    <source>
        <strain evidence="2">AR-01</strain>
    </source>
</reference>
<evidence type="ECO:0000313" key="3">
    <source>
        <dbReference type="Proteomes" id="UP000823775"/>
    </source>
</evidence>
<dbReference type="EMBL" id="JACEIK010205190">
    <property type="protein sequence ID" value="MCE5167677.1"/>
    <property type="molecule type" value="Genomic_DNA"/>
</dbReference>
<dbReference type="Proteomes" id="UP000823775">
    <property type="component" value="Unassembled WGS sequence"/>
</dbReference>
<evidence type="ECO:0000313" key="2">
    <source>
        <dbReference type="EMBL" id="MCE5167677.1"/>
    </source>
</evidence>
<feature type="region of interest" description="Disordered" evidence="1">
    <location>
        <begin position="28"/>
        <end position="55"/>
    </location>
</feature>
<protein>
    <submittedName>
        <fullName evidence="2">Uncharacterized protein</fullName>
    </submittedName>
</protein>
<feature type="non-terminal residue" evidence="2">
    <location>
        <position position="1"/>
    </location>
</feature>
<keyword evidence="3" id="KW-1185">Reference proteome</keyword>
<feature type="non-terminal residue" evidence="2">
    <location>
        <position position="104"/>
    </location>
</feature>
<name>A0ABS8YC72_DATST</name>
<sequence length="104" mass="11178">GAAGFHVVVGKREMGRGGWLVRRWSFAGSYGDNGGSPEFMEGDEEEKEEGRGVRGSCGWLEKNGERAAVRWPAGFWVGWWLHGEGKTVTGKSGDVADGDFSGGE</sequence>
<evidence type="ECO:0000256" key="1">
    <source>
        <dbReference type="SAM" id="MobiDB-lite"/>
    </source>
</evidence>
<gene>
    <name evidence="2" type="ORF">HAX54_016320</name>
</gene>
<organism evidence="2 3">
    <name type="scientific">Datura stramonium</name>
    <name type="common">Jimsonweed</name>
    <name type="synonym">Common thornapple</name>
    <dbReference type="NCBI Taxonomy" id="4076"/>
    <lineage>
        <taxon>Eukaryota</taxon>
        <taxon>Viridiplantae</taxon>
        <taxon>Streptophyta</taxon>
        <taxon>Embryophyta</taxon>
        <taxon>Tracheophyta</taxon>
        <taxon>Spermatophyta</taxon>
        <taxon>Magnoliopsida</taxon>
        <taxon>eudicotyledons</taxon>
        <taxon>Gunneridae</taxon>
        <taxon>Pentapetalae</taxon>
        <taxon>asterids</taxon>
        <taxon>lamiids</taxon>
        <taxon>Solanales</taxon>
        <taxon>Solanaceae</taxon>
        <taxon>Solanoideae</taxon>
        <taxon>Datureae</taxon>
        <taxon>Datura</taxon>
    </lineage>
</organism>
<accession>A0ABS8YC72</accession>
<proteinExistence type="predicted"/>
<comment type="caution">
    <text evidence="2">The sequence shown here is derived from an EMBL/GenBank/DDBJ whole genome shotgun (WGS) entry which is preliminary data.</text>
</comment>